<evidence type="ECO:0000259" key="8">
    <source>
        <dbReference type="Pfam" id="PF00149"/>
    </source>
</evidence>
<proteinExistence type="predicted"/>
<dbReference type="RefSeq" id="XP_007419283.1">
    <property type="nucleotide sequence ID" value="XM_007419221.1"/>
</dbReference>
<sequence length="588" mass="67176">NQSISILRFIWILTLIYSEWFQFYNQISSCQWPSIPSDESQPDIIPNQFNLLIIADPQLPSIPYSYPTRSYLLQFISIQIINQFIRKSWRLLIRIRKPDAIVFLGDLLDAGVATTDQSEYQSYLDTFRHTFPIPNSLSESNRIIYLAGNHDLGLAPWTNSTNSNLVRERFVRNFQPGSLSGHLEWGNHSIVWIDSIGLIEEDKQSKKNGDQSDQEKVVGPVKSFIEKLNGPDTLLPKVLFTHVPLWRSEGTSCGSLRESRREIHQGSGKNYQNEISEELSKFVLEKIQPTIVFSQSFSMGMGIQRPGYQLLSLSNPSRFDKLPEKDSTFETSCLLPNQIKSYTHLYVPLFLISLLMIFGMPIWNVMTSHRSGRIRQQAKTNGLPIHHRHRKSLSRTLMFTKKPMSVGSDSQSGSLSLAGERESYPSGLLFQEGGLISHPNGFNSPSSVISYHSPVDSGHEDDRISHPLPNFQNYHSGSTNLNEFNGSAQRNSGKRPCLPSRYSNSSNSDFHQLGTRRNRSCEILFKLLSIFIGKKRVERLRSSRRGSRSGGGSRSRRKGEMAKAWSQFWSLVWMIGLVYGLIWCWYWW</sequence>
<feature type="compositionally biased region" description="Polar residues" evidence="5">
    <location>
        <begin position="476"/>
        <end position="491"/>
    </location>
</feature>
<dbReference type="FunCoup" id="F4SD32">
    <property type="interactions" value="201"/>
</dbReference>
<comment type="subcellular location">
    <subcellularLocation>
        <location evidence="1">Membrane</location>
        <topology evidence="1">Multi-pass membrane protein</topology>
    </subcellularLocation>
</comment>
<evidence type="ECO:0000313" key="9">
    <source>
        <dbReference type="EMBL" id="EGF97450.1"/>
    </source>
</evidence>
<dbReference type="STRING" id="747676.F4SD32"/>
<dbReference type="Proteomes" id="UP000001072">
    <property type="component" value="Unassembled WGS sequence"/>
</dbReference>
<evidence type="ECO:0000256" key="3">
    <source>
        <dbReference type="ARBA" id="ARBA00022989"/>
    </source>
</evidence>
<feature type="transmembrane region" description="Helical" evidence="6">
    <location>
        <begin position="345"/>
        <end position="366"/>
    </location>
</feature>
<dbReference type="KEGG" id="mlr:MELLADRAFT_114338"/>
<keyword evidence="3 6" id="KW-1133">Transmembrane helix</keyword>
<evidence type="ECO:0000256" key="2">
    <source>
        <dbReference type="ARBA" id="ARBA00022692"/>
    </source>
</evidence>
<feature type="chain" id="PRO_5003316037" description="Calcineurin-like phosphoesterase domain-containing protein" evidence="7">
    <location>
        <begin position="19"/>
        <end position="588"/>
    </location>
</feature>
<keyword evidence="10" id="KW-1185">Reference proteome</keyword>
<dbReference type="VEuPathDB" id="FungiDB:MELLADRAFT_114338"/>
<gene>
    <name evidence="9" type="ORF">MELLADRAFT_114338</name>
</gene>
<organism evidence="10">
    <name type="scientific">Melampsora larici-populina (strain 98AG31 / pathotype 3-4-7)</name>
    <name type="common">Poplar leaf rust fungus</name>
    <dbReference type="NCBI Taxonomy" id="747676"/>
    <lineage>
        <taxon>Eukaryota</taxon>
        <taxon>Fungi</taxon>
        <taxon>Dikarya</taxon>
        <taxon>Basidiomycota</taxon>
        <taxon>Pucciniomycotina</taxon>
        <taxon>Pucciniomycetes</taxon>
        <taxon>Pucciniales</taxon>
        <taxon>Melampsoraceae</taxon>
        <taxon>Melampsora</taxon>
    </lineage>
</organism>
<evidence type="ECO:0000313" key="10">
    <source>
        <dbReference type="Proteomes" id="UP000001072"/>
    </source>
</evidence>
<dbReference type="HOGENOM" id="CLU_464304_0_0_1"/>
<reference evidence="10" key="1">
    <citation type="journal article" date="2011" name="Proc. Natl. Acad. Sci. U.S.A.">
        <title>Obligate biotrophy features unraveled by the genomic analysis of rust fungi.</title>
        <authorList>
            <person name="Duplessis S."/>
            <person name="Cuomo C.A."/>
            <person name="Lin Y.-C."/>
            <person name="Aerts A."/>
            <person name="Tisserant E."/>
            <person name="Veneault-Fourrey C."/>
            <person name="Joly D.L."/>
            <person name="Hacquard S."/>
            <person name="Amselem J."/>
            <person name="Cantarel B.L."/>
            <person name="Chiu R."/>
            <person name="Coutinho P.M."/>
            <person name="Feau N."/>
            <person name="Field M."/>
            <person name="Frey P."/>
            <person name="Gelhaye E."/>
            <person name="Goldberg J."/>
            <person name="Grabherr M.G."/>
            <person name="Kodira C.D."/>
            <person name="Kohler A."/>
            <person name="Kuees U."/>
            <person name="Lindquist E.A."/>
            <person name="Lucas S.M."/>
            <person name="Mago R."/>
            <person name="Mauceli E."/>
            <person name="Morin E."/>
            <person name="Murat C."/>
            <person name="Pangilinan J.L."/>
            <person name="Park R."/>
            <person name="Pearson M."/>
            <person name="Quesneville H."/>
            <person name="Rouhier N."/>
            <person name="Sakthikumar S."/>
            <person name="Salamov A.A."/>
            <person name="Schmutz J."/>
            <person name="Selles B."/>
            <person name="Shapiro H."/>
            <person name="Tanguay P."/>
            <person name="Tuskan G.A."/>
            <person name="Henrissat B."/>
            <person name="Van de Peer Y."/>
            <person name="Rouze P."/>
            <person name="Ellis J.G."/>
            <person name="Dodds P.N."/>
            <person name="Schein J.E."/>
            <person name="Zhong S."/>
            <person name="Hamelin R.C."/>
            <person name="Grigoriev I.V."/>
            <person name="Szabo L.J."/>
            <person name="Martin F."/>
        </authorList>
    </citation>
    <scope>NUCLEOTIDE SEQUENCE [LARGE SCALE GENOMIC DNA]</scope>
    <source>
        <strain evidence="10">98AG31 / pathotype 3-4-7</strain>
    </source>
</reference>
<dbReference type="AlphaFoldDB" id="F4SD32"/>
<feature type="transmembrane region" description="Helical" evidence="6">
    <location>
        <begin position="564"/>
        <end position="586"/>
    </location>
</feature>
<evidence type="ECO:0000256" key="4">
    <source>
        <dbReference type="ARBA" id="ARBA00023136"/>
    </source>
</evidence>
<feature type="region of interest" description="Disordered" evidence="5">
    <location>
        <begin position="476"/>
        <end position="511"/>
    </location>
</feature>
<keyword evidence="2 6" id="KW-0812">Transmembrane</keyword>
<keyword evidence="4 6" id="KW-0472">Membrane</keyword>
<protein>
    <recommendedName>
        <fullName evidence="8">Calcineurin-like phosphoesterase domain-containing protein</fullName>
    </recommendedName>
</protein>
<evidence type="ECO:0000256" key="5">
    <source>
        <dbReference type="SAM" id="MobiDB-lite"/>
    </source>
</evidence>
<dbReference type="GO" id="GO:0016020">
    <property type="term" value="C:membrane"/>
    <property type="evidence" value="ECO:0007669"/>
    <property type="project" value="UniProtKB-SubCell"/>
</dbReference>
<feature type="signal peptide" evidence="7">
    <location>
        <begin position="1"/>
        <end position="18"/>
    </location>
</feature>
<feature type="compositionally biased region" description="Polar residues" evidence="5">
    <location>
        <begin position="501"/>
        <end position="510"/>
    </location>
</feature>
<evidence type="ECO:0000256" key="7">
    <source>
        <dbReference type="SAM" id="SignalP"/>
    </source>
</evidence>
<dbReference type="GO" id="GO:0005783">
    <property type="term" value="C:endoplasmic reticulum"/>
    <property type="evidence" value="ECO:0007669"/>
    <property type="project" value="TreeGrafter"/>
</dbReference>
<feature type="domain" description="Calcineurin-like phosphoesterase" evidence="8">
    <location>
        <begin position="90"/>
        <end position="253"/>
    </location>
</feature>
<evidence type="ECO:0000256" key="6">
    <source>
        <dbReference type="SAM" id="Phobius"/>
    </source>
</evidence>
<dbReference type="SUPFAM" id="SSF56300">
    <property type="entry name" value="Metallo-dependent phosphatases"/>
    <property type="match status" value="1"/>
</dbReference>
<dbReference type="GO" id="GO:0016787">
    <property type="term" value="F:hydrolase activity"/>
    <property type="evidence" value="ECO:0007669"/>
    <property type="project" value="InterPro"/>
</dbReference>
<dbReference type="GO" id="GO:0006506">
    <property type="term" value="P:GPI anchor biosynthetic process"/>
    <property type="evidence" value="ECO:0007669"/>
    <property type="project" value="InterPro"/>
</dbReference>
<dbReference type="InParanoid" id="F4SD32"/>
<dbReference type="InterPro" id="IPR004843">
    <property type="entry name" value="Calcineurin-like_PHP"/>
</dbReference>
<dbReference type="PANTHER" id="PTHR13315:SF4">
    <property type="entry name" value="METALLOPHOSPHOESTERASE, ISOFORM E"/>
    <property type="match status" value="1"/>
</dbReference>
<dbReference type="Pfam" id="PF00149">
    <property type="entry name" value="Metallophos"/>
    <property type="match status" value="1"/>
</dbReference>
<dbReference type="Gene3D" id="3.60.21.10">
    <property type="match status" value="1"/>
</dbReference>
<dbReference type="PANTHER" id="PTHR13315">
    <property type="entry name" value="METALLO PHOSPHOESTERASE RELATED"/>
    <property type="match status" value="1"/>
</dbReference>
<dbReference type="GeneID" id="18925308"/>
<dbReference type="EMBL" id="GL883233">
    <property type="protein sequence ID" value="EGF97450.1"/>
    <property type="molecule type" value="Genomic_DNA"/>
</dbReference>
<dbReference type="OrthoDB" id="5977743at2759"/>
<feature type="non-terminal residue" evidence="9">
    <location>
        <position position="1"/>
    </location>
</feature>
<dbReference type="InterPro" id="IPR029052">
    <property type="entry name" value="Metallo-depent_PP-like"/>
</dbReference>
<dbReference type="InterPro" id="IPR033308">
    <property type="entry name" value="PGAP5/Cdc1/Ted1"/>
</dbReference>
<evidence type="ECO:0000256" key="1">
    <source>
        <dbReference type="ARBA" id="ARBA00004141"/>
    </source>
</evidence>
<name>F4SD32_MELLP</name>
<accession>F4SD32</accession>
<dbReference type="eggNOG" id="KOG3662">
    <property type="taxonomic scope" value="Eukaryota"/>
</dbReference>
<keyword evidence="7" id="KW-0732">Signal</keyword>